<evidence type="ECO:0000256" key="7">
    <source>
        <dbReference type="HAMAP-Rule" id="MF_00210"/>
    </source>
</evidence>
<dbReference type="GO" id="GO:0003866">
    <property type="term" value="F:3-phosphoshikimate 1-carboxyvinyltransferase activity"/>
    <property type="evidence" value="ECO:0007669"/>
    <property type="project" value="UniProtKB-UniRule"/>
</dbReference>
<dbReference type="CDD" id="cd01556">
    <property type="entry name" value="EPSP_synthase"/>
    <property type="match status" value="1"/>
</dbReference>
<evidence type="ECO:0000256" key="2">
    <source>
        <dbReference type="ARBA" id="ARBA00009948"/>
    </source>
</evidence>
<keyword evidence="7" id="KW-0963">Cytoplasm</keyword>
<feature type="binding site" evidence="7">
    <location>
        <position position="21"/>
    </location>
    <ligand>
        <name>3-phosphoshikimate</name>
        <dbReference type="ChEBI" id="CHEBI:145989"/>
    </ligand>
</feature>
<feature type="binding site" evidence="7">
    <location>
        <position position="25"/>
    </location>
    <ligand>
        <name>3-phosphoshikimate</name>
        <dbReference type="ChEBI" id="CHEBI:145989"/>
    </ligand>
</feature>
<dbReference type="PIRSF" id="PIRSF000505">
    <property type="entry name" value="EPSPS"/>
    <property type="match status" value="1"/>
</dbReference>
<dbReference type="Gene3D" id="3.65.10.10">
    <property type="entry name" value="Enolpyruvate transferase domain"/>
    <property type="match status" value="2"/>
</dbReference>
<dbReference type="InterPro" id="IPR013792">
    <property type="entry name" value="RNA3'P_cycl/enolpyr_Trfase_a/b"/>
</dbReference>
<name>A0A2A4WZW8_UNCAE</name>
<reference evidence="10" key="1">
    <citation type="submission" date="2017-08" db="EMBL/GenBank/DDBJ databases">
        <title>A dynamic microbial community with high functional redundancy inhabits the cold, oxic subseafloor aquifer.</title>
        <authorList>
            <person name="Tully B.J."/>
            <person name="Wheat C.G."/>
            <person name="Glazer B.T."/>
            <person name="Huber J.A."/>
        </authorList>
    </citation>
    <scope>NUCLEOTIDE SEQUENCE [LARGE SCALE GENOMIC DNA]</scope>
</reference>
<dbReference type="HAMAP" id="MF_00210">
    <property type="entry name" value="EPSP_synth"/>
    <property type="match status" value="1"/>
</dbReference>
<evidence type="ECO:0000256" key="6">
    <source>
        <dbReference type="ARBA" id="ARBA00044633"/>
    </source>
</evidence>
<comment type="subcellular location">
    <subcellularLocation>
        <location evidence="7">Cytoplasm</location>
    </subcellularLocation>
</comment>
<feature type="binding site" evidence="7">
    <location>
        <position position="121"/>
    </location>
    <ligand>
        <name>phosphoenolpyruvate</name>
        <dbReference type="ChEBI" id="CHEBI:58702"/>
    </ligand>
</feature>
<keyword evidence="3 7" id="KW-0028">Amino-acid biosynthesis</keyword>
<dbReference type="InterPro" id="IPR023193">
    <property type="entry name" value="EPSP_synthase_CS"/>
</dbReference>
<comment type="subunit">
    <text evidence="7">Monomer.</text>
</comment>
<feature type="binding site" evidence="7">
    <location>
        <position position="343"/>
    </location>
    <ligand>
        <name>phosphoenolpyruvate</name>
        <dbReference type="ChEBI" id="CHEBI:58702"/>
    </ligand>
</feature>
<feature type="binding site" evidence="7">
    <location>
        <position position="166"/>
    </location>
    <ligand>
        <name>3-phosphoshikimate</name>
        <dbReference type="ChEBI" id="CHEBI:145989"/>
    </ligand>
</feature>
<accession>A0A2A4WZW8</accession>
<feature type="binding site" evidence="7">
    <location>
        <position position="20"/>
    </location>
    <ligand>
        <name>3-phosphoshikimate</name>
        <dbReference type="ChEBI" id="CHEBI:145989"/>
    </ligand>
</feature>
<organism evidence="9 10">
    <name type="scientific">Aerophobetes bacterium</name>
    <dbReference type="NCBI Taxonomy" id="2030807"/>
    <lineage>
        <taxon>Bacteria</taxon>
        <taxon>Candidatus Aerophobota</taxon>
    </lineage>
</organism>
<dbReference type="EC" id="2.5.1.19" evidence="7"/>
<dbReference type="SUPFAM" id="SSF55205">
    <property type="entry name" value="EPT/RTPC-like"/>
    <property type="match status" value="1"/>
</dbReference>
<evidence type="ECO:0000259" key="8">
    <source>
        <dbReference type="Pfam" id="PF00275"/>
    </source>
</evidence>
<feature type="binding site" evidence="7">
    <location>
        <position position="167"/>
    </location>
    <ligand>
        <name>phosphoenolpyruvate</name>
        <dbReference type="ChEBI" id="CHEBI:58702"/>
    </ligand>
</feature>
<feature type="active site" description="Proton acceptor" evidence="7">
    <location>
        <position position="311"/>
    </location>
</feature>
<feature type="binding site" evidence="7">
    <location>
        <position position="410"/>
    </location>
    <ligand>
        <name>phosphoenolpyruvate</name>
        <dbReference type="ChEBI" id="CHEBI:58702"/>
    </ligand>
</feature>
<dbReference type="InterPro" id="IPR001986">
    <property type="entry name" value="Enolpyruvate_Tfrase_dom"/>
</dbReference>
<dbReference type="InterPro" id="IPR006264">
    <property type="entry name" value="EPSP_synthase"/>
</dbReference>
<feature type="binding site" evidence="7">
    <location>
        <position position="167"/>
    </location>
    <ligand>
        <name>3-phosphoshikimate</name>
        <dbReference type="ChEBI" id="CHEBI:145989"/>
    </ligand>
</feature>
<dbReference type="Proteomes" id="UP000218775">
    <property type="component" value="Unassembled WGS sequence"/>
</dbReference>
<dbReference type="NCBIfam" id="TIGR01356">
    <property type="entry name" value="aroA"/>
    <property type="match status" value="1"/>
</dbReference>
<dbReference type="Pfam" id="PF00275">
    <property type="entry name" value="EPSP_synthase"/>
    <property type="match status" value="1"/>
</dbReference>
<dbReference type="PROSITE" id="PS00885">
    <property type="entry name" value="EPSP_SYNTHASE_2"/>
    <property type="match status" value="1"/>
</dbReference>
<sequence>MDYTLNRESLEGKLQLPSSKSQTLRALIFGFLAEGTSIIQNPLKNSPDIDSMVSALQALGASIEKKEGCFHVLGGGGKLNNTHLSMDTGGSGIVYRFITGLLSLAAGAPTLTDKFLGVKNRPITPLLTALKNAGSQIEFLEKENALPYKILGRPNKNIYSADGSDSQTVSALLILAAFRKEPIELHITNPGEIPWIKVTLKWLRNLGISVTHNEDFSKFNVHAKERIEAFNYKVPADYSSLMYPLGMALVSDSCITIDGIDLNDDQGDKIIVEKLQEMGAKIEVDKKNAQIRVLKGSSLRGITIDMSLCIDAIAFFAVMGCFASTGVMRLVNASIARTKECDRISSTYKELKKMGANIREREDGLIIYPSALKPATLLCYNDHRMVLALSVAAFGLDEKSTLKDTACINKTYGSFAKDMNGLGAKIKEIG</sequence>
<feature type="binding site" evidence="7">
    <location>
        <position position="92"/>
    </location>
    <ligand>
        <name>phosphoenolpyruvate</name>
        <dbReference type="ChEBI" id="CHEBI:58702"/>
    </ligand>
</feature>
<feature type="binding site" evidence="7">
    <location>
        <position position="384"/>
    </location>
    <ligand>
        <name>phosphoenolpyruvate</name>
        <dbReference type="ChEBI" id="CHEBI:58702"/>
    </ligand>
</feature>
<gene>
    <name evidence="7 9" type="primary">aroA</name>
    <name evidence="9" type="ORF">COB21_05735</name>
</gene>
<dbReference type="GO" id="GO:0005737">
    <property type="term" value="C:cytoplasm"/>
    <property type="evidence" value="ECO:0007669"/>
    <property type="project" value="UniProtKB-SubCell"/>
</dbReference>
<dbReference type="EMBL" id="NVUK01000049">
    <property type="protein sequence ID" value="PCI75367.1"/>
    <property type="molecule type" value="Genomic_DNA"/>
</dbReference>
<feature type="domain" description="Enolpyruvate transferase" evidence="8">
    <location>
        <begin position="8"/>
        <end position="418"/>
    </location>
</feature>
<dbReference type="InterPro" id="IPR036968">
    <property type="entry name" value="Enolpyruvate_Tfrase_sf"/>
</dbReference>
<comment type="catalytic activity">
    <reaction evidence="6">
        <text>3-phosphoshikimate + phosphoenolpyruvate = 5-O-(1-carboxyvinyl)-3-phosphoshikimate + phosphate</text>
        <dbReference type="Rhea" id="RHEA:21256"/>
        <dbReference type="ChEBI" id="CHEBI:43474"/>
        <dbReference type="ChEBI" id="CHEBI:57701"/>
        <dbReference type="ChEBI" id="CHEBI:58702"/>
        <dbReference type="ChEBI" id="CHEBI:145989"/>
        <dbReference type="EC" id="2.5.1.19"/>
    </reaction>
    <physiologicalReaction direction="left-to-right" evidence="6">
        <dbReference type="Rhea" id="RHEA:21257"/>
    </physiologicalReaction>
</comment>
<dbReference type="AlphaFoldDB" id="A0A2A4WZW8"/>
<evidence type="ECO:0000256" key="4">
    <source>
        <dbReference type="ARBA" id="ARBA00022679"/>
    </source>
</evidence>
<evidence type="ECO:0000256" key="3">
    <source>
        <dbReference type="ARBA" id="ARBA00022605"/>
    </source>
</evidence>
<dbReference type="GO" id="GO:0009423">
    <property type="term" value="P:chorismate biosynthetic process"/>
    <property type="evidence" value="ECO:0007669"/>
    <property type="project" value="UniProtKB-UniRule"/>
</dbReference>
<dbReference type="GO" id="GO:0009073">
    <property type="term" value="P:aromatic amino acid family biosynthetic process"/>
    <property type="evidence" value="ECO:0007669"/>
    <property type="project" value="UniProtKB-KW"/>
</dbReference>
<feature type="binding site" evidence="7">
    <location>
        <position position="311"/>
    </location>
    <ligand>
        <name>3-phosphoshikimate</name>
        <dbReference type="ChEBI" id="CHEBI:145989"/>
    </ligand>
</feature>
<comment type="pathway">
    <text evidence="1 7">Metabolic intermediate biosynthesis; chorismate biosynthesis; chorismate from D-erythrose 4-phosphate and phosphoenolpyruvate: step 6/7.</text>
</comment>
<comment type="caution">
    <text evidence="7">Lacks conserved residue(s) required for the propagation of feature annotation.</text>
</comment>
<dbReference type="UniPathway" id="UPA00053">
    <property type="reaction ID" value="UER00089"/>
</dbReference>
<evidence type="ECO:0000313" key="9">
    <source>
        <dbReference type="EMBL" id="PCI75367.1"/>
    </source>
</evidence>
<feature type="binding site" evidence="7">
    <location>
        <position position="20"/>
    </location>
    <ligand>
        <name>phosphoenolpyruvate</name>
        <dbReference type="ChEBI" id="CHEBI:58702"/>
    </ligand>
</feature>
<keyword evidence="5 7" id="KW-0057">Aromatic amino acid biosynthesis</keyword>
<comment type="function">
    <text evidence="7">Catalyzes the transfer of the enolpyruvyl moiety of phosphoenolpyruvate (PEP) to the 5-hydroxyl of shikimate-3-phosphate (S3P) to produce enolpyruvyl shikimate-3-phosphate and inorganic phosphate.</text>
</comment>
<comment type="similarity">
    <text evidence="2 7">Belongs to the EPSP synthase family.</text>
</comment>
<evidence type="ECO:0000256" key="5">
    <source>
        <dbReference type="ARBA" id="ARBA00023141"/>
    </source>
</evidence>
<proteinExistence type="inferred from homology"/>
<keyword evidence="4 7" id="KW-0808">Transferase</keyword>
<dbReference type="PANTHER" id="PTHR21090">
    <property type="entry name" value="AROM/DEHYDROQUINATE SYNTHASE"/>
    <property type="match status" value="1"/>
</dbReference>
<protein>
    <recommendedName>
        <fullName evidence="7">3-phosphoshikimate 1-carboxyvinyltransferase</fullName>
        <ecNumber evidence="7">2.5.1.19</ecNumber>
    </recommendedName>
    <alternativeName>
        <fullName evidence="7">5-enolpyruvylshikimate-3-phosphate synthase</fullName>
        <shortName evidence="7">EPSP synthase</shortName>
        <shortName evidence="7">EPSPS</shortName>
    </alternativeName>
</protein>
<dbReference type="GO" id="GO:0008652">
    <property type="term" value="P:amino acid biosynthetic process"/>
    <property type="evidence" value="ECO:0007669"/>
    <property type="project" value="UniProtKB-KW"/>
</dbReference>
<comment type="caution">
    <text evidence="9">The sequence shown here is derived from an EMBL/GenBank/DDBJ whole genome shotgun (WGS) entry which is preliminary data.</text>
</comment>
<feature type="binding site" evidence="7">
    <location>
        <position position="339"/>
    </location>
    <ligand>
        <name>3-phosphoshikimate</name>
        <dbReference type="ChEBI" id="CHEBI:145989"/>
    </ligand>
</feature>
<dbReference type="PANTHER" id="PTHR21090:SF5">
    <property type="entry name" value="PENTAFUNCTIONAL AROM POLYPEPTIDE"/>
    <property type="match status" value="1"/>
</dbReference>
<evidence type="ECO:0000256" key="1">
    <source>
        <dbReference type="ARBA" id="ARBA00004811"/>
    </source>
</evidence>
<evidence type="ECO:0000313" key="10">
    <source>
        <dbReference type="Proteomes" id="UP000218775"/>
    </source>
</evidence>